<protein>
    <submittedName>
        <fullName evidence="1">Putative lymphocyte G0/G1 switch protein 2</fullName>
    </submittedName>
</protein>
<dbReference type="InterPro" id="IPR016821">
    <property type="entry name" value="G0S2"/>
</dbReference>
<dbReference type="Proteomes" id="UP000011080">
    <property type="component" value="Unassembled WGS sequence"/>
</dbReference>
<dbReference type="GO" id="GO:0005739">
    <property type="term" value="C:mitochondrion"/>
    <property type="evidence" value="ECO:0007669"/>
    <property type="project" value="TreeGrafter"/>
</dbReference>
<name>L8I9X5_9CETA</name>
<organism evidence="1 2">
    <name type="scientific">Bos mutus</name>
    <name type="common">wild yak</name>
    <dbReference type="NCBI Taxonomy" id="72004"/>
    <lineage>
        <taxon>Eukaryota</taxon>
        <taxon>Metazoa</taxon>
        <taxon>Chordata</taxon>
        <taxon>Craniata</taxon>
        <taxon>Vertebrata</taxon>
        <taxon>Euteleostomi</taxon>
        <taxon>Mammalia</taxon>
        <taxon>Eutheria</taxon>
        <taxon>Laurasiatheria</taxon>
        <taxon>Artiodactyla</taxon>
        <taxon>Ruminantia</taxon>
        <taxon>Pecora</taxon>
        <taxon>Bovidae</taxon>
        <taxon>Bovinae</taxon>
        <taxon>Bos</taxon>
    </lineage>
</organism>
<reference evidence="1 2" key="1">
    <citation type="journal article" date="2012" name="Nat. Genet.">
        <title>The yak genome and adaptation to life at high altitude.</title>
        <authorList>
            <person name="Qiu Q."/>
            <person name="Zhang G."/>
            <person name="Ma T."/>
            <person name="Qian W."/>
            <person name="Wang J."/>
            <person name="Ye Z."/>
            <person name="Cao C."/>
            <person name="Hu Q."/>
            <person name="Kim J."/>
            <person name="Larkin D.M."/>
            <person name="Auvil L."/>
            <person name="Capitanu B."/>
            <person name="Ma J."/>
            <person name="Lewin H.A."/>
            <person name="Qian X."/>
            <person name="Lang Y."/>
            <person name="Zhou R."/>
            <person name="Wang L."/>
            <person name="Wang K."/>
            <person name="Xia J."/>
            <person name="Liao S."/>
            <person name="Pan S."/>
            <person name="Lu X."/>
            <person name="Hou H."/>
            <person name="Wang Y."/>
            <person name="Zang X."/>
            <person name="Yin Y."/>
            <person name="Ma H."/>
            <person name="Zhang J."/>
            <person name="Wang Z."/>
            <person name="Zhang Y."/>
            <person name="Zhang D."/>
            <person name="Yonezawa T."/>
            <person name="Hasegawa M."/>
            <person name="Zhong Y."/>
            <person name="Liu W."/>
            <person name="Zhang Y."/>
            <person name="Huang Z."/>
            <person name="Zhang S."/>
            <person name="Long R."/>
            <person name="Yang H."/>
            <person name="Wang J."/>
            <person name="Lenstra J.A."/>
            <person name="Cooper D.N."/>
            <person name="Wu Y."/>
            <person name="Wang J."/>
            <person name="Shi P."/>
            <person name="Wang J."/>
            <person name="Liu J."/>
        </authorList>
    </citation>
    <scope>NUCLEOTIDE SEQUENCE [LARGE SCALE GENOMIC DNA]</scope>
    <source>
        <strain evidence="2">yakQH1</strain>
    </source>
</reference>
<feature type="non-terminal residue" evidence="1">
    <location>
        <position position="36"/>
    </location>
</feature>
<dbReference type="PANTHER" id="PTHR15570:SF2">
    <property type="entry name" value="G0_G1 SWITCH PROTEIN 2"/>
    <property type="match status" value="1"/>
</dbReference>
<dbReference type="Pfam" id="PF15103">
    <property type="entry name" value="G0-G1_switch_2"/>
    <property type="match status" value="1"/>
</dbReference>
<accession>L8I9X5</accession>
<dbReference type="EMBL" id="JH881773">
    <property type="protein sequence ID" value="ELR52344.1"/>
    <property type="molecule type" value="Genomic_DNA"/>
</dbReference>
<dbReference type="PANTHER" id="PTHR15570">
    <property type="entry name" value="G0/G1 SWITCH PROTEIN 2"/>
    <property type="match status" value="1"/>
</dbReference>
<gene>
    <name evidence="1" type="ORF">M91_06959</name>
</gene>
<dbReference type="STRING" id="72004.ENSBMUP00000008697"/>
<evidence type="ECO:0000313" key="1">
    <source>
        <dbReference type="EMBL" id="ELR52344.1"/>
    </source>
</evidence>
<sequence length="36" mass="3989">METVQELIPLAKELMAQKPSAKLVRMYVLGGVLALF</sequence>
<dbReference type="GO" id="GO:2001238">
    <property type="term" value="P:positive regulation of extrinsic apoptotic signaling pathway"/>
    <property type="evidence" value="ECO:0007669"/>
    <property type="project" value="TreeGrafter"/>
</dbReference>
<evidence type="ECO:0000313" key="2">
    <source>
        <dbReference type="Proteomes" id="UP000011080"/>
    </source>
</evidence>
<proteinExistence type="predicted"/>
<dbReference type="AlphaFoldDB" id="L8I9X5"/>